<dbReference type="Pfam" id="PF00384">
    <property type="entry name" value="Molybdopterin"/>
    <property type="match status" value="1"/>
</dbReference>
<dbReference type="InterPro" id="IPR009010">
    <property type="entry name" value="Asp_de-COase-like_dom_sf"/>
</dbReference>
<evidence type="ECO:0000256" key="6">
    <source>
        <dbReference type="ARBA" id="ARBA00023002"/>
    </source>
</evidence>
<dbReference type="GO" id="GO:0009061">
    <property type="term" value="P:anaerobic respiration"/>
    <property type="evidence" value="ECO:0007669"/>
    <property type="project" value="TreeGrafter"/>
</dbReference>
<dbReference type="Gene3D" id="3.40.50.740">
    <property type="match status" value="1"/>
</dbReference>
<evidence type="ECO:0000256" key="2">
    <source>
        <dbReference type="ARBA" id="ARBA00010312"/>
    </source>
</evidence>
<feature type="domain" description="Molybdopterin dinucleotide-binding" evidence="8">
    <location>
        <begin position="623"/>
        <end position="738"/>
    </location>
</feature>
<dbReference type="InterPro" id="IPR041460">
    <property type="entry name" value="Molybdopterin_N"/>
</dbReference>
<reference evidence="10 11" key="1">
    <citation type="submission" date="2018-11" db="EMBL/GenBank/DDBJ databases">
        <authorList>
            <person name="Da X."/>
        </authorList>
    </citation>
    <scope>NUCLEOTIDE SEQUENCE [LARGE SCALE GENOMIC DNA]</scope>
    <source>
        <strain evidence="10 11">S14-144</strain>
    </source>
</reference>
<dbReference type="GO" id="GO:0043546">
    <property type="term" value="F:molybdopterin cofactor binding"/>
    <property type="evidence" value="ECO:0007669"/>
    <property type="project" value="InterPro"/>
</dbReference>
<dbReference type="Gene3D" id="3.40.228.10">
    <property type="entry name" value="Dimethylsulfoxide Reductase, domain 2"/>
    <property type="match status" value="1"/>
</dbReference>
<dbReference type="CDD" id="cd02793">
    <property type="entry name" value="MopB_CT_DMSOR-BSOR-TMAOR"/>
    <property type="match status" value="1"/>
</dbReference>
<accession>A0A3G9A0Q8</accession>
<feature type="domain" description="Molybdopterin oxidoreductase" evidence="7">
    <location>
        <begin position="44"/>
        <end position="504"/>
    </location>
</feature>
<dbReference type="GO" id="GO:0030288">
    <property type="term" value="C:outer membrane-bounded periplasmic space"/>
    <property type="evidence" value="ECO:0007669"/>
    <property type="project" value="TreeGrafter"/>
</dbReference>
<dbReference type="InterPro" id="IPR041954">
    <property type="entry name" value="CT_DMSOR/BSOR/TMAOR"/>
</dbReference>
<comment type="cofactor">
    <cofactor evidence="1">
        <name>Mo-bis(molybdopterin guanine dinucleotide)</name>
        <dbReference type="ChEBI" id="CHEBI:60539"/>
    </cofactor>
</comment>
<dbReference type="InterPro" id="IPR006657">
    <property type="entry name" value="MoPterin_dinucl-bd_dom"/>
</dbReference>
<dbReference type="GO" id="GO:0009055">
    <property type="term" value="F:electron transfer activity"/>
    <property type="evidence" value="ECO:0007669"/>
    <property type="project" value="TreeGrafter"/>
</dbReference>
<dbReference type="PANTHER" id="PTHR43742:SF10">
    <property type="entry name" value="TRIMETHYLAMINE-N-OXIDE REDUCTASE 2"/>
    <property type="match status" value="1"/>
</dbReference>
<evidence type="ECO:0000256" key="4">
    <source>
        <dbReference type="ARBA" id="ARBA00022723"/>
    </source>
</evidence>
<evidence type="ECO:0000256" key="3">
    <source>
        <dbReference type="ARBA" id="ARBA00022505"/>
    </source>
</evidence>
<evidence type="ECO:0000259" key="7">
    <source>
        <dbReference type="Pfam" id="PF00384"/>
    </source>
</evidence>
<evidence type="ECO:0000313" key="11">
    <source>
        <dbReference type="Proteomes" id="UP000268084"/>
    </source>
</evidence>
<feature type="domain" description="Molybdopterin oxidoreductase N-terminal" evidence="9">
    <location>
        <begin position="2"/>
        <end position="37"/>
    </location>
</feature>
<protein>
    <submittedName>
        <fullName evidence="10">Molybdopterin oxidoreductase</fullName>
    </submittedName>
</protein>
<keyword evidence="3" id="KW-0500">Molybdenum</keyword>
<keyword evidence="4" id="KW-0479">Metal-binding</keyword>
<dbReference type="InterPro" id="IPR006655">
    <property type="entry name" value="Mopterin_OxRdtase_prok_CS"/>
</dbReference>
<dbReference type="Proteomes" id="UP000268084">
    <property type="component" value="Chromosome"/>
</dbReference>
<proteinExistence type="inferred from homology"/>
<dbReference type="InterPro" id="IPR006656">
    <property type="entry name" value="Mopterin_OxRdtase"/>
</dbReference>
<comment type="similarity">
    <text evidence="2">Belongs to the prokaryotic molybdopterin-containing oxidoreductase family.</text>
</comment>
<dbReference type="GO" id="GO:0016491">
    <property type="term" value="F:oxidoreductase activity"/>
    <property type="evidence" value="ECO:0007669"/>
    <property type="project" value="UniProtKB-KW"/>
</dbReference>
<organism evidence="10 11">
    <name type="scientific">Nakamurella antarctica</name>
    <dbReference type="NCBI Taxonomy" id="1902245"/>
    <lineage>
        <taxon>Bacteria</taxon>
        <taxon>Bacillati</taxon>
        <taxon>Actinomycetota</taxon>
        <taxon>Actinomycetes</taxon>
        <taxon>Nakamurellales</taxon>
        <taxon>Nakamurellaceae</taxon>
        <taxon>Nakamurella</taxon>
    </lineage>
</organism>
<dbReference type="Gene3D" id="2.40.40.20">
    <property type="match status" value="1"/>
</dbReference>
<evidence type="ECO:0000256" key="1">
    <source>
        <dbReference type="ARBA" id="ARBA00001942"/>
    </source>
</evidence>
<evidence type="ECO:0000256" key="5">
    <source>
        <dbReference type="ARBA" id="ARBA00022764"/>
    </source>
</evidence>
<keyword evidence="11" id="KW-1185">Reference proteome</keyword>
<dbReference type="SUPFAM" id="SSF50692">
    <property type="entry name" value="ADC-like"/>
    <property type="match status" value="1"/>
</dbReference>
<evidence type="ECO:0000259" key="9">
    <source>
        <dbReference type="Pfam" id="PF18364"/>
    </source>
</evidence>
<keyword evidence="6" id="KW-0560">Oxidoreductase</keyword>
<dbReference type="Pfam" id="PF01568">
    <property type="entry name" value="Molydop_binding"/>
    <property type="match status" value="1"/>
</dbReference>
<dbReference type="Pfam" id="PF18364">
    <property type="entry name" value="Molybdopterin_N"/>
    <property type="match status" value="1"/>
</dbReference>
<reference evidence="10 11" key="2">
    <citation type="submission" date="2018-12" db="EMBL/GenBank/DDBJ databases">
        <title>Nakamurella antarcticus sp. nov., isolated from Antarctica South Shetland Islands soil.</title>
        <authorList>
            <person name="Peng F."/>
        </authorList>
    </citation>
    <scope>NUCLEOTIDE SEQUENCE [LARGE SCALE GENOMIC DNA]</scope>
    <source>
        <strain evidence="10 11">S14-144</strain>
    </source>
</reference>
<dbReference type="InterPro" id="IPR050612">
    <property type="entry name" value="Prok_Mopterin_Oxidored"/>
</dbReference>
<sequence>MTHWGSYTATVTGNRITAITGHRDDPDPSELLGNIASTVTHRSRVTKPSFRRGWLENGPGPADRRGSEEFVELEWDEALDLLAAEIDRVRTDHGNKAIYAGSYGWASAGRFHHAQSQLHRFLKQAGGYVAGVNSYSTGCSEVIFPHLLGNTFELYRKHTHWQQLADNTDLIVAFGGIPTKNMAVVPGGITVHNARPGIAEVVAAGTRIVAVTPIKPDLKGAESADSQVEWWPIVPATDTAMMLALAHTLIVENLVDEGFIATYTDGYDEFAHDVLGLSTGAPRTAEWAESITGFPADKIRELARNMAAGRTFITVGWSLQRSKYGEQPMWAALNLACLLGHIGLPGGGFGHGYGSMGDVGAGRGMTPLPAFPQGPNPIDDFIPVARVSDMLLNPGGEFEYNGEIRRYPDVKMVYWAGGNPFHHHQDLDRLERAFSAVDTVVVHEPYWTSSAKHADIVLPCTLSVEREDIGGSRQDSHVIAMHALLSPVGEARDDFAIFTDLADRLGFAQQFTEGLSPREWLEKMYSTWAVEVGGSQPTELPNFETFWQDGDVRVPGADSARDHVMFGQFRADPVAHRLPTPSGLIQISSPVVASFGYDDCPGHPTWLEPEEWLGSPLAQKFPLHLIADQPAGRLHSQLDMGEISMAHKVSGRERMRMHPDNAKERGITDGDVVRVFNDKGECLAGVQVTETIRRDVVQLPTGAWFDPQILDGRRICAHGNPNVLTTDQGTSRLAQGCSGAHALVQVCLLGVALPQVQAFEPPVIVSRKRD</sequence>
<dbReference type="AlphaFoldDB" id="A0A3G9A0Q8"/>
<dbReference type="PANTHER" id="PTHR43742">
    <property type="entry name" value="TRIMETHYLAMINE-N-OXIDE REDUCTASE"/>
    <property type="match status" value="1"/>
</dbReference>
<dbReference type="OrthoDB" id="7376058at2"/>
<dbReference type="Gene3D" id="3.90.55.10">
    <property type="entry name" value="Dimethylsulfoxide Reductase, domain 3"/>
    <property type="match status" value="1"/>
</dbReference>
<keyword evidence="5" id="KW-0574">Periplasm</keyword>
<dbReference type="GO" id="GO:0030151">
    <property type="term" value="F:molybdenum ion binding"/>
    <property type="evidence" value="ECO:0007669"/>
    <property type="project" value="TreeGrafter"/>
</dbReference>
<name>A0A3G9A0Q8_9ACTN</name>
<gene>
    <name evidence="10" type="ORF">EH165_03600</name>
</gene>
<dbReference type="PROSITE" id="PS00932">
    <property type="entry name" value="MOLYBDOPTERIN_PROK_3"/>
    <property type="match status" value="1"/>
</dbReference>
<dbReference type="KEGG" id="nak:EH165_03600"/>
<evidence type="ECO:0000259" key="8">
    <source>
        <dbReference type="Pfam" id="PF01568"/>
    </source>
</evidence>
<evidence type="ECO:0000313" key="10">
    <source>
        <dbReference type="EMBL" id="AZI59371.1"/>
    </source>
</evidence>
<dbReference type="EMBL" id="CP034170">
    <property type="protein sequence ID" value="AZI59371.1"/>
    <property type="molecule type" value="Genomic_DNA"/>
</dbReference>
<dbReference type="SUPFAM" id="SSF53706">
    <property type="entry name" value="Formate dehydrogenase/DMSO reductase, domains 1-3"/>
    <property type="match status" value="1"/>
</dbReference>